<dbReference type="InterPro" id="IPR037006">
    <property type="entry name" value="CheA-like_homodim_sf"/>
</dbReference>
<sequence>MALDGVDQEILEDFLVEAGEIIDNLATQLVDLEKTPEDKDLLNSIFRGFHTVKGGAGFLGLTDLVNVCHGAESVFDALRKDTCKVSPALMDVVLQAYDCICNMFTQLKEGNMPVIPYPDIIDRLHGIVEGGNAETASSQASSENKTPEATSEPAQPEIILAENPSAKDHEFSDDDFENLLNSLQGGDTEVPSSGSSDTTKTENKPTETTVQAADSSSHEFTDDDFEALLDSLNGGEAPLGNDAQDAVKASGNGHEVKDPVDDDFEAMLASAEAKPISIPELRNLDREPMTVSAKEAPKAQNGDSKNESAPVSKKESADSGASTDFSDDDFENLLDSLYGKNGDPSAGQGTEKTSSVSAPAVKPAAPASEQKSKAEIKAASTPVLKPEEKKGSSGTPVKSTSSAVKTEQSKTAEDKNHEPHAVGGSGAVADTTVRVDVKIMDDIMNMVGELVLVRNRLLSLGGAHDNLLAHYEEVQKAIANLNLITGDIQGLVMKTRMQPIKRVFSRFPRVVRDLARNLNKEIELVTEGEETDLDKNLVDSLADLMIHLVRNSCDHGIEPPDVRVKAGKPRLGRITLSASQQGDHVLLKVIDDGYGMDPEVIKKTAIKQGILDPERAKTMTAEESYNLIFAPGFSTKSSVSDISGRGVGMDVVKTNIAKLNGSFTIYSRKGSGTTIEIKVPLTLAILPTMMVMVGNQNFALPLSSINEIFYLKLDDVNNLDGQKTIVIREKAYPLFYLQDWLIRDKSKVTHPSEAPVIMVHSAGGADNLVAFVVDDLIGQEEVVIKPLDVLLRGVPGIAGSAITSQGGISLIIDIPGLLRSYAGKFVNNMYRAKLA</sequence>
<dbReference type="GO" id="GO:0006935">
    <property type="term" value="P:chemotaxis"/>
    <property type="evidence" value="ECO:0007669"/>
    <property type="project" value="InterPro"/>
</dbReference>
<keyword evidence="5" id="KW-0808">Transferase</keyword>
<comment type="catalytic activity">
    <reaction evidence="1">
        <text>ATP + protein L-histidine = ADP + protein N-phospho-L-histidine.</text>
        <dbReference type="EC" id="2.7.13.3"/>
    </reaction>
</comment>
<protein>
    <recommendedName>
        <fullName evidence="3">Chemotaxis protein CheA</fullName>
        <ecNumber evidence="2">2.7.13.3</ecNumber>
    </recommendedName>
</protein>
<evidence type="ECO:0000256" key="8">
    <source>
        <dbReference type="ARBA" id="ARBA00035100"/>
    </source>
</evidence>
<dbReference type="PANTHER" id="PTHR43395:SF1">
    <property type="entry name" value="CHEMOTAXIS PROTEIN CHEA"/>
    <property type="match status" value="1"/>
</dbReference>
<gene>
    <name evidence="14" type="ORF">SAMN02910344_00966</name>
</gene>
<keyword evidence="4 9" id="KW-0597">Phosphoprotein</keyword>
<dbReference type="SMART" id="SM01231">
    <property type="entry name" value="H-kinase_dim"/>
    <property type="match status" value="1"/>
</dbReference>
<dbReference type="SUPFAM" id="SSF47384">
    <property type="entry name" value="Homodimeric domain of signal transducing histidine kinase"/>
    <property type="match status" value="1"/>
</dbReference>
<dbReference type="PROSITE" id="PS50894">
    <property type="entry name" value="HPT"/>
    <property type="match status" value="1"/>
</dbReference>
<dbReference type="SUPFAM" id="SSF47226">
    <property type="entry name" value="Histidine-containing phosphotransfer domain, HPT domain"/>
    <property type="match status" value="1"/>
</dbReference>
<keyword evidence="6 14" id="KW-0418">Kinase</keyword>
<dbReference type="SMART" id="SM00073">
    <property type="entry name" value="HPT"/>
    <property type="match status" value="1"/>
</dbReference>
<keyword evidence="7" id="KW-0902">Two-component regulatory system</keyword>
<evidence type="ECO:0000256" key="4">
    <source>
        <dbReference type="ARBA" id="ARBA00022553"/>
    </source>
</evidence>
<dbReference type="InterPro" id="IPR002545">
    <property type="entry name" value="CheW-lke_dom"/>
</dbReference>
<evidence type="ECO:0000259" key="13">
    <source>
        <dbReference type="PROSITE" id="PS50894"/>
    </source>
</evidence>
<name>A0A662ZI18_9GAMM</name>
<dbReference type="RefSeq" id="WP_093141443.1">
    <property type="nucleotide sequence ID" value="NZ_FOXF01000012.1"/>
</dbReference>
<feature type="compositionally biased region" description="Polar residues" evidence="10">
    <location>
        <begin position="134"/>
        <end position="153"/>
    </location>
</feature>
<dbReference type="PRINTS" id="PR00344">
    <property type="entry name" value="BCTRLSENSOR"/>
</dbReference>
<evidence type="ECO:0000259" key="12">
    <source>
        <dbReference type="PROSITE" id="PS50851"/>
    </source>
</evidence>
<feature type="compositionally biased region" description="Polar residues" evidence="10">
    <location>
        <begin position="392"/>
        <end position="406"/>
    </location>
</feature>
<evidence type="ECO:0000256" key="9">
    <source>
        <dbReference type="PROSITE-ProRule" id="PRU00110"/>
    </source>
</evidence>
<evidence type="ECO:0000256" key="10">
    <source>
        <dbReference type="SAM" id="MobiDB-lite"/>
    </source>
</evidence>
<dbReference type="Pfam" id="PF01584">
    <property type="entry name" value="CheW"/>
    <property type="match status" value="1"/>
</dbReference>
<dbReference type="InterPro" id="IPR005467">
    <property type="entry name" value="His_kinase_dom"/>
</dbReference>
<dbReference type="AlphaFoldDB" id="A0A662ZI18"/>
<dbReference type="InterPro" id="IPR008207">
    <property type="entry name" value="Sig_transdc_His_kin_Hpt_dom"/>
</dbReference>
<evidence type="ECO:0000256" key="6">
    <source>
        <dbReference type="ARBA" id="ARBA00022777"/>
    </source>
</evidence>
<dbReference type="CDD" id="cd16916">
    <property type="entry name" value="HATPase_CheA-like"/>
    <property type="match status" value="1"/>
</dbReference>
<dbReference type="Pfam" id="PF02518">
    <property type="entry name" value="HATPase_c"/>
    <property type="match status" value="1"/>
</dbReference>
<dbReference type="Gene3D" id="2.30.30.40">
    <property type="entry name" value="SH3 Domains"/>
    <property type="match status" value="1"/>
</dbReference>
<keyword evidence="15" id="KW-1185">Reference proteome</keyword>
<organism evidence="14 15">
    <name type="scientific">Ruminobacter amylophilus</name>
    <dbReference type="NCBI Taxonomy" id="867"/>
    <lineage>
        <taxon>Bacteria</taxon>
        <taxon>Pseudomonadati</taxon>
        <taxon>Pseudomonadota</taxon>
        <taxon>Gammaproteobacteria</taxon>
        <taxon>Aeromonadales</taxon>
        <taxon>Succinivibrionaceae</taxon>
        <taxon>Ruminobacter</taxon>
    </lineage>
</organism>
<feature type="modified residue" description="Phosphohistidine" evidence="9">
    <location>
        <position position="50"/>
    </location>
</feature>
<dbReference type="InterPro" id="IPR004105">
    <property type="entry name" value="CheA-like_dim"/>
</dbReference>
<dbReference type="CDD" id="cd00088">
    <property type="entry name" value="HPT"/>
    <property type="match status" value="1"/>
</dbReference>
<dbReference type="InterPro" id="IPR003594">
    <property type="entry name" value="HATPase_dom"/>
</dbReference>
<dbReference type="InterPro" id="IPR036890">
    <property type="entry name" value="HATPase_C_sf"/>
</dbReference>
<feature type="region of interest" description="Disordered" evidence="10">
    <location>
        <begin position="133"/>
        <end position="157"/>
    </location>
</feature>
<feature type="domain" description="Histidine kinase" evidence="11">
    <location>
        <begin position="438"/>
        <end position="683"/>
    </location>
</feature>
<dbReference type="Pfam" id="PF01627">
    <property type="entry name" value="Hpt"/>
    <property type="match status" value="1"/>
</dbReference>
<accession>A0A662ZI18</accession>
<dbReference type="FunFam" id="1.20.120.160:FF:000008">
    <property type="entry name" value="Chemotaxis sensor histidine kinase CheA"/>
    <property type="match status" value="1"/>
</dbReference>
<feature type="compositionally biased region" description="Basic and acidic residues" evidence="10">
    <location>
        <begin position="407"/>
        <end position="420"/>
    </location>
</feature>
<evidence type="ECO:0000259" key="11">
    <source>
        <dbReference type="PROSITE" id="PS50109"/>
    </source>
</evidence>
<proteinExistence type="predicted"/>
<evidence type="ECO:0000256" key="1">
    <source>
        <dbReference type="ARBA" id="ARBA00000085"/>
    </source>
</evidence>
<dbReference type="FunFam" id="3.30.565.10:FF:000016">
    <property type="entry name" value="Chemotaxis protein CheA, putative"/>
    <property type="match status" value="1"/>
</dbReference>
<evidence type="ECO:0000256" key="2">
    <source>
        <dbReference type="ARBA" id="ARBA00012438"/>
    </source>
</evidence>
<dbReference type="Pfam" id="PF02895">
    <property type="entry name" value="H-kinase_dim"/>
    <property type="match status" value="1"/>
</dbReference>
<reference evidence="14 15" key="1">
    <citation type="submission" date="2016-10" db="EMBL/GenBank/DDBJ databases">
        <authorList>
            <person name="Varghese N."/>
            <person name="Submissions S."/>
        </authorList>
    </citation>
    <scope>NUCLEOTIDE SEQUENCE [LARGE SCALE GENOMIC DNA]</scope>
    <source>
        <strain evidence="14 15">DSM 1361</strain>
    </source>
</reference>
<evidence type="ECO:0000313" key="14">
    <source>
        <dbReference type="EMBL" id="SFP28291.1"/>
    </source>
</evidence>
<dbReference type="Gene3D" id="1.20.120.160">
    <property type="entry name" value="HPT domain"/>
    <property type="match status" value="1"/>
</dbReference>
<dbReference type="SMART" id="SM00387">
    <property type="entry name" value="HATPase_c"/>
    <property type="match status" value="1"/>
</dbReference>
<dbReference type="PANTHER" id="PTHR43395">
    <property type="entry name" value="SENSOR HISTIDINE KINASE CHEA"/>
    <property type="match status" value="1"/>
</dbReference>
<dbReference type="InterPro" id="IPR036061">
    <property type="entry name" value="CheW-like_dom_sf"/>
</dbReference>
<feature type="domain" description="CheW-like" evidence="12">
    <location>
        <begin position="685"/>
        <end position="823"/>
    </location>
</feature>
<dbReference type="EMBL" id="FOXF01000012">
    <property type="protein sequence ID" value="SFP28291.1"/>
    <property type="molecule type" value="Genomic_DNA"/>
</dbReference>
<evidence type="ECO:0000256" key="3">
    <source>
        <dbReference type="ARBA" id="ARBA00021495"/>
    </source>
</evidence>
<dbReference type="CDD" id="cd00731">
    <property type="entry name" value="CheA_reg"/>
    <property type="match status" value="1"/>
</dbReference>
<dbReference type="Proteomes" id="UP000243745">
    <property type="component" value="Unassembled WGS sequence"/>
</dbReference>
<dbReference type="Gene3D" id="3.30.565.10">
    <property type="entry name" value="Histidine kinase-like ATPase, C-terminal domain"/>
    <property type="match status" value="1"/>
</dbReference>
<dbReference type="SMART" id="SM00260">
    <property type="entry name" value="CheW"/>
    <property type="match status" value="1"/>
</dbReference>
<dbReference type="GO" id="GO:0005737">
    <property type="term" value="C:cytoplasm"/>
    <property type="evidence" value="ECO:0007669"/>
    <property type="project" value="InterPro"/>
</dbReference>
<dbReference type="InterPro" id="IPR036641">
    <property type="entry name" value="HPT_dom_sf"/>
</dbReference>
<dbReference type="InterPro" id="IPR004358">
    <property type="entry name" value="Sig_transdc_His_kin-like_C"/>
</dbReference>
<dbReference type="OrthoDB" id="9803176at2"/>
<dbReference type="SUPFAM" id="SSF50341">
    <property type="entry name" value="CheW-like"/>
    <property type="match status" value="1"/>
</dbReference>
<evidence type="ECO:0000313" key="15">
    <source>
        <dbReference type="Proteomes" id="UP000243745"/>
    </source>
</evidence>
<feature type="region of interest" description="Disordered" evidence="10">
    <location>
        <begin position="177"/>
        <end position="427"/>
    </location>
</feature>
<evidence type="ECO:0000256" key="5">
    <source>
        <dbReference type="ARBA" id="ARBA00022679"/>
    </source>
</evidence>
<dbReference type="InterPro" id="IPR036097">
    <property type="entry name" value="HisK_dim/P_sf"/>
</dbReference>
<dbReference type="InterPro" id="IPR051315">
    <property type="entry name" value="Bact_Chemotaxis_CheA"/>
</dbReference>
<dbReference type="GO" id="GO:0000155">
    <property type="term" value="F:phosphorelay sensor kinase activity"/>
    <property type="evidence" value="ECO:0007669"/>
    <property type="project" value="InterPro"/>
</dbReference>
<feature type="compositionally biased region" description="Polar residues" evidence="10">
    <location>
        <begin position="179"/>
        <end position="197"/>
    </location>
</feature>
<feature type="domain" description="HPt" evidence="13">
    <location>
        <begin position="3"/>
        <end position="107"/>
    </location>
</feature>
<dbReference type="EC" id="2.7.13.3" evidence="2"/>
<dbReference type="PROSITE" id="PS50109">
    <property type="entry name" value="HIS_KIN"/>
    <property type="match status" value="1"/>
</dbReference>
<comment type="function">
    <text evidence="8">Involved in the transmission of sensory signals from the chemoreceptors to the flagellar motors. CheA is autophosphorylated; it can transfer its phosphate group to either CheB or CheY.</text>
</comment>
<dbReference type="SUPFAM" id="SSF55874">
    <property type="entry name" value="ATPase domain of HSP90 chaperone/DNA topoisomerase II/histidine kinase"/>
    <property type="match status" value="1"/>
</dbReference>
<dbReference type="PROSITE" id="PS50851">
    <property type="entry name" value="CHEW"/>
    <property type="match status" value="1"/>
</dbReference>
<evidence type="ECO:0000256" key="7">
    <source>
        <dbReference type="ARBA" id="ARBA00023012"/>
    </source>
</evidence>
<feature type="compositionally biased region" description="Low complexity" evidence="10">
    <location>
        <begin position="354"/>
        <end position="368"/>
    </location>
</feature>
<dbReference type="Gene3D" id="1.10.287.560">
    <property type="entry name" value="Histidine kinase CheA-like, homodimeric domain"/>
    <property type="match status" value="1"/>
</dbReference>